<feature type="chain" id="PRO_5045409580" description="Glycoside-hydrolase family GH114 TIM-barrel domain-containing protein" evidence="2">
    <location>
        <begin position="35"/>
        <end position="305"/>
    </location>
</feature>
<evidence type="ECO:0000313" key="5">
    <source>
        <dbReference type="Proteomes" id="UP001240250"/>
    </source>
</evidence>
<dbReference type="PANTHER" id="PTHR35273">
    <property type="entry name" value="ALPHA-1,4 POLYGALACTOSAMINIDASE, PUTATIVE (AFU_ORTHOLOGUE AFUA_3G07890)-RELATED"/>
    <property type="match status" value="1"/>
</dbReference>
<dbReference type="Proteomes" id="UP001240250">
    <property type="component" value="Unassembled WGS sequence"/>
</dbReference>
<organism evidence="4 5">
    <name type="scientific">Cellulomonas iranensis</name>
    <dbReference type="NCBI Taxonomy" id="76862"/>
    <lineage>
        <taxon>Bacteria</taxon>
        <taxon>Bacillati</taxon>
        <taxon>Actinomycetota</taxon>
        <taxon>Actinomycetes</taxon>
        <taxon>Micrococcales</taxon>
        <taxon>Cellulomonadaceae</taxon>
        <taxon>Cellulomonas</taxon>
    </lineage>
</organism>
<accession>A0ABU0GIW5</accession>
<keyword evidence="2" id="KW-0732">Signal</keyword>
<dbReference type="PROSITE" id="PS51318">
    <property type="entry name" value="TAT"/>
    <property type="match status" value="1"/>
</dbReference>
<feature type="compositionally biased region" description="Low complexity" evidence="1">
    <location>
        <begin position="40"/>
        <end position="56"/>
    </location>
</feature>
<evidence type="ECO:0000256" key="1">
    <source>
        <dbReference type="SAM" id="MobiDB-lite"/>
    </source>
</evidence>
<gene>
    <name evidence="4" type="ORF">JO380_001644</name>
</gene>
<dbReference type="EMBL" id="JAUSVM010000001">
    <property type="protein sequence ID" value="MDQ0425263.1"/>
    <property type="molecule type" value="Genomic_DNA"/>
</dbReference>
<feature type="signal peptide" evidence="2">
    <location>
        <begin position="1"/>
        <end position="34"/>
    </location>
</feature>
<evidence type="ECO:0000259" key="3">
    <source>
        <dbReference type="Pfam" id="PF03537"/>
    </source>
</evidence>
<proteinExistence type="predicted"/>
<evidence type="ECO:0000313" key="4">
    <source>
        <dbReference type="EMBL" id="MDQ0425263.1"/>
    </source>
</evidence>
<dbReference type="InterPro" id="IPR006311">
    <property type="entry name" value="TAT_signal"/>
</dbReference>
<dbReference type="InterPro" id="IPR004352">
    <property type="entry name" value="GH114_TIM-barrel"/>
</dbReference>
<sequence length="305" mass="32084">MPRPDAPSRRRRLRPAVAAAAVVCLVPLASCARADVPGRSPSVPAPGVEAPAAPSGTATLDVPLPPAGAPFEYQLGGADEPDAGSVAVARDSTEQPAGPYAICYVNGFQTQPGDTAAVLRDEPDLVLHDDGEPVVDPGWPDEVLYDLSTPDLRARVAQRVGASIDTCAASGFDAVEVDNLDSFTRSRGLLTPDDALALTALLVERTHAHGLAYAQKNTPDLAEAVRALGADLVVSEACAQWDECGAYTAVYPVVLDIEYERAPFERLCAAQSDPATHDPRLSVILRDHDLAPRTDPAAVHETCSR</sequence>
<protein>
    <recommendedName>
        <fullName evidence="3">Glycoside-hydrolase family GH114 TIM-barrel domain-containing protein</fullName>
    </recommendedName>
</protein>
<dbReference type="InterPro" id="IPR017853">
    <property type="entry name" value="GH"/>
</dbReference>
<dbReference type="RefSeq" id="WP_169798626.1">
    <property type="nucleotide sequence ID" value="NZ_JAUSVM010000001.1"/>
</dbReference>
<evidence type="ECO:0000256" key="2">
    <source>
        <dbReference type="SAM" id="SignalP"/>
    </source>
</evidence>
<dbReference type="PANTHER" id="PTHR35273:SF2">
    <property type="entry name" value="ALPHA-GALACTOSIDASE"/>
    <property type="match status" value="1"/>
</dbReference>
<feature type="domain" description="Glycoside-hydrolase family GH114 TIM-barrel" evidence="3">
    <location>
        <begin position="71"/>
        <end position="290"/>
    </location>
</feature>
<comment type="caution">
    <text evidence="4">The sequence shown here is derived from an EMBL/GenBank/DDBJ whole genome shotgun (WGS) entry which is preliminary data.</text>
</comment>
<keyword evidence="5" id="KW-1185">Reference proteome</keyword>
<reference evidence="4 5" key="1">
    <citation type="submission" date="2023-07" db="EMBL/GenBank/DDBJ databases">
        <title>Sequencing the genomes of 1000 actinobacteria strains.</title>
        <authorList>
            <person name="Klenk H.-P."/>
        </authorList>
    </citation>
    <scope>NUCLEOTIDE SEQUENCE [LARGE SCALE GENOMIC DNA]</scope>
    <source>
        <strain evidence="4 5">DSM 14785</strain>
    </source>
</reference>
<dbReference type="Pfam" id="PF03537">
    <property type="entry name" value="Glyco_hydro_114"/>
    <property type="match status" value="1"/>
</dbReference>
<dbReference type="Gene3D" id="3.20.20.70">
    <property type="entry name" value="Aldolase class I"/>
    <property type="match status" value="1"/>
</dbReference>
<feature type="region of interest" description="Disordered" evidence="1">
    <location>
        <begin position="39"/>
        <end position="60"/>
    </location>
</feature>
<dbReference type="SUPFAM" id="SSF51445">
    <property type="entry name" value="(Trans)glycosidases"/>
    <property type="match status" value="1"/>
</dbReference>
<dbReference type="InterPro" id="IPR013785">
    <property type="entry name" value="Aldolase_TIM"/>
</dbReference>
<name>A0ABU0GIW5_9CELL</name>